<gene>
    <name evidence="1" type="ORF">GCM10022295_83930</name>
</gene>
<dbReference type="EMBL" id="BAABCE010000025">
    <property type="protein sequence ID" value="GAA3589447.1"/>
    <property type="molecule type" value="Genomic_DNA"/>
</dbReference>
<dbReference type="Proteomes" id="UP001500707">
    <property type="component" value="Unassembled WGS sequence"/>
</dbReference>
<evidence type="ECO:0000313" key="1">
    <source>
        <dbReference type="EMBL" id="GAA3589447.1"/>
    </source>
</evidence>
<evidence type="ECO:0000313" key="2">
    <source>
        <dbReference type="Proteomes" id="UP001500707"/>
    </source>
</evidence>
<sequence>MGGKRTRWWGLSARERACEGVPVSASHRHPRLDGGLCSGRVITRWPNRPDEDTVAAQYSNGGLSRGSRVTRAAAALVRRGGGLGGLSACVWQLGLPGTQAGPLMQVSSGPAHA</sequence>
<accession>A0ABP6YSW8</accession>
<protein>
    <submittedName>
        <fullName evidence="1">Uncharacterized protein</fullName>
    </submittedName>
</protein>
<name>A0ABP6YSW8_9ACTN</name>
<comment type="caution">
    <text evidence="1">The sequence shown here is derived from an EMBL/GenBank/DDBJ whole genome shotgun (WGS) entry which is preliminary data.</text>
</comment>
<organism evidence="1 2">
    <name type="scientific">Streptomyces osmaniensis</name>
    <dbReference type="NCBI Taxonomy" id="593134"/>
    <lineage>
        <taxon>Bacteria</taxon>
        <taxon>Bacillati</taxon>
        <taxon>Actinomycetota</taxon>
        <taxon>Actinomycetes</taxon>
        <taxon>Kitasatosporales</taxon>
        <taxon>Streptomycetaceae</taxon>
        <taxon>Streptomyces</taxon>
    </lineage>
</organism>
<reference evidence="2" key="1">
    <citation type="journal article" date="2019" name="Int. J. Syst. Evol. Microbiol.">
        <title>The Global Catalogue of Microorganisms (GCM) 10K type strain sequencing project: providing services to taxonomists for standard genome sequencing and annotation.</title>
        <authorList>
            <consortium name="The Broad Institute Genomics Platform"/>
            <consortium name="The Broad Institute Genome Sequencing Center for Infectious Disease"/>
            <person name="Wu L."/>
            <person name="Ma J."/>
        </authorList>
    </citation>
    <scope>NUCLEOTIDE SEQUENCE [LARGE SCALE GENOMIC DNA]</scope>
    <source>
        <strain evidence="2">JCM 17656</strain>
    </source>
</reference>
<keyword evidence="2" id="KW-1185">Reference proteome</keyword>
<proteinExistence type="predicted"/>